<proteinExistence type="predicted"/>
<dbReference type="OrthoDB" id="10066232at2759"/>
<evidence type="ECO:0000256" key="1">
    <source>
        <dbReference type="SAM" id="MobiDB-lite"/>
    </source>
</evidence>
<name>A0A6A5QYA7_AMPQU</name>
<evidence type="ECO:0000313" key="2">
    <source>
        <dbReference type="EMBL" id="KAF1919556.1"/>
    </source>
</evidence>
<organism evidence="2 3">
    <name type="scientific">Ampelomyces quisqualis</name>
    <name type="common">Powdery mildew agent</name>
    <dbReference type="NCBI Taxonomy" id="50730"/>
    <lineage>
        <taxon>Eukaryota</taxon>
        <taxon>Fungi</taxon>
        <taxon>Dikarya</taxon>
        <taxon>Ascomycota</taxon>
        <taxon>Pezizomycotina</taxon>
        <taxon>Dothideomycetes</taxon>
        <taxon>Pleosporomycetidae</taxon>
        <taxon>Pleosporales</taxon>
        <taxon>Pleosporineae</taxon>
        <taxon>Phaeosphaeriaceae</taxon>
        <taxon>Ampelomyces</taxon>
    </lineage>
</organism>
<protein>
    <submittedName>
        <fullName evidence="2">Uncharacterized protein</fullName>
    </submittedName>
</protein>
<feature type="compositionally biased region" description="Polar residues" evidence="1">
    <location>
        <begin position="331"/>
        <end position="342"/>
    </location>
</feature>
<accession>A0A6A5QYA7</accession>
<feature type="region of interest" description="Disordered" evidence="1">
    <location>
        <begin position="287"/>
        <end position="342"/>
    </location>
</feature>
<dbReference type="Proteomes" id="UP000800096">
    <property type="component" value="Unassembled WGS sequence"/>
</dbReference>
<dbReference type="EMBL" id="ML979133">
    <property type="protein sequence ID" value="KAF1919556.1"/>
    <property type="molecule type" value="Genomic_DNA"/>
</dbReference>
<sequence length="722" mass="79494">MAKKMGYYNVEDFTRQKKQQEKEIVVPPRANFLAAAKHLRSLFDGKKFTYAFMGSLEMLCLGCRREMPDLQIAYDDRDFNRIKAKLEVDQRVRLPEGINSLFPAKILVRTGPAYKDENCTQAGDIEVDLIPPGCHGTPSNGSLARNVVLLSLKVEGKLRTYKGLNLTYLVKTLMQYCRVSDLAWDPRKDILFLCQEYGEEVSSIRSQLDQEAMQQSFSAALFLSRLSPDEQRKCYQVLLGTEPPPIMAITPPALPPTHQHSASTSDALAKSRAASCVAPCPLKSQTPPSLLTPSIPGKPIASRRVSSNHAVTAPKISDLSTARESPPMNMNAATKNSRSRYRQITSPRIGDVGPLDAQYPVNIRHSSQQPNSLHQSACHGSQLSPNHVSIPALQNSASMPYLNVRQPVPVLHHRFAQTALLNGPGQLPQRPHNHVSPIEMSESPVTKNSCQHDVKLPQGLGGGEIPSQHQDSHIPIVNRSILALTRDVQQQQQPQTNQLHAINHDEPANSQEKPDPTDASQFPTLPLELDVVSELGHFIAAMSVDRRTPAPVADYESMIPPPLHPHVQPSPVMPTRPLNPRTSSAPLPASLLPGGSTTHDRRTRLLPPPISSSSSPPRINVARYTRYYAPPPSTPGSPQPAYKAYQPSFPLILPLSPPVVQEDMTPDTATPDRESRFSRLGDVDGKEEHVKRVSRSIDSRLLAQDYIASLPCFEHGYGAATC</sequence>
<feature type="region of interest" description="Disordered" evidence="1">
    <location>
        <begin position="440"/>
        <end position="470"/>
    </location>
</feature>
<evidence type="ECO:0000313" key="3">
    <source>
        <dbReference type="Proteomes" id="UP000800096"/>
    </source>
</evidence>
<keyword evidence="3" id="KW-1185">Reference proteome</keyword>
<dbReference type="AlphaFoldDB" id="A0A6A5QYA7"/>
<reference evidence="2" key="1">
    <citation type="journal article" date="2020" name="Stud. Mycol.">
        <title>101 Dothideomycetes genomes: a test case for predicting lifestyles and emergence of pathogens.</title>
        <authorList>
            <person name="Haridas S."/>
            <person name="Albert R."/>
            <person name="Binder M."/>
            <person name="Bloem J."/>
            <person name="Labutti K."/>
            <person name="Salamov A."/>
            <person name="Andreopoulos B."/>
            <person name="Baker S."/>
            <person name="Barry K."/>
            <person name="Bills G."/>
            <person name="Bluhm B."/>
            <person name="Cannon C."/>
            <person name="Castanera R."/>
            <person name="Culley D."/>
            <person name="Daum C."/>
            <person name="Ezra D."/>
            <person name="Gonzalez J."/>
            <person name="Henrissat B."/>
            <person name="Kuo A."/>
            <person name="Liang C."/>
            <person name="Lipzen A."/>
            <person name="Lutzoni F."/>
            <person name="Magnuson J."/>
            <person name="Mondo S."/>
            <person name="Nolan M."/>
            <person name="Ohm R."/>
            <person name="Pangilinan J."/>
            <person name="Park H.-J."/>
            <person name="Ramirez L."/>
            <person name="Alfaro M."/>
            <person name="Sun H."/>
            <person name="Tritt A."/>
            <person name="Yoshinaga Y."/>
            <person name="Zwiers L.-H."/>
            <person name="Turgeon B."/>
            <person name="Goodwin S."/>
            <person name="Spatafora J."/>
            <person name="Crous P."/>
            <person name="Grigoriev I."/>
        </authorList>
    </citation>
    <scope>NUCLEOTIDE SEQUENCE</scope>
    <source>
        <strain evidence="2">HMLAC05119</strain>
    </source>
</reference>
<feature type="region of interest" description="Disordered" evidence="1">
    <location>
        <begin position="579"/>
        <end position="617"/>
    </location>
</feature>
<gene>
    <name evidence="2" type="ORF">BDU57DRAFT_144367</name>
</gene>